<dbReference type="AlphaFoldDB" id="A0AAE0Z3N3"/>
<keyword evidence="2" id="KW-1185">Reference proteome</keyword>
<reference evidence="1" key="1">
    <citation type="journal article" date="2023" name="G3 (Bethesda)">
        <title>A reference genome for the long-term kleptoplast-retaining sea slug Elysia crispata morphotype clarki.</title>
        <authorList>
            <person name="Eastman K.E."/>
            <person name="Pendleton A.L."/>
            <person name="Shaikh M.A."/>
            <person name="Suttiyut T."/>
            <person name="Ogas R."/>
            <person name="Tomko P."/>
            <person name="Gavelis G."/>
            <person name="Widhalm J.R."/>
            <person name="Wisecaver J.H."/>
        </authorList>
    </citation>
    <scope>NUCLEOTIDE SEQUENCE</scope>
    <source>
        <strain evidence="1">ECLA1</strain>
    </source>
</reference>
<proteinExistence type="predicted"/>
<name>A0AAE0Z3N3_9GAST</name>
<sequence length="199" mass="22157">MCARRSTLTYFTPQQNNIYDIFVHGVDTRIAPVRTHSTNSYKNKKQKTPVISPIKKALVTAGDKQDNDVIKAPAHCPDGAFRSRSTLSLGMPLLTLTLPCGCCLTQRILHLPVFDIVIVSVVWQGLSPPPINSERFTPVKLHPLIQSDLLRYDVGVNSCYHSIGVAHQIEHFEAFSALLALANLVHGVHQLLEIRIFLQ</sequence>
<evidence type="ECO:0000313" key="1">
    <source>
        <dbReference type="EMBL" id="KAK3762095.1"/>
    </source>
</evidence>
<protein>
    <submittedName>
        <fullName evidence="1">Uncharacterized protein</fullName>
    </submittedName>
</protein>
<comment type="caution">
    <text evidence="1">The sequence shown here is derived from an EMBL/GenBank/DDBJ whole genome shotgun (WGS) entry which is preliminary data.</text>
</comment>
<evidence type="ECO:0000313" key="2">
    <source>
        <dbReference type="Proteomes" id="UP001283361"/>
    </source>
</evidence>
<dbReference type="EMBL" id="JAWDGP010004759">
    <property type="protein sequence ID" value="KAK3762095.1"/>
    <property type="molecule type" value="Genomic_DNA"/>
</dbReference>
<accession>A0AAE0Z3N3</accession>
<organism evidence="1 2">
    <name type="scientific">Elysia crispata</name>
    <name type="common">lettuce slug</name>
    <dbReference type="NCBI Taxonomy" id="231223"/>
    <lineage>
        <taxon>Eukaryota</taxon>
        <taxon>Metazoa</taxon>
        <taxon>Spiralia</taxon>
        <taxon>Lophotrochozoa</taxon>
        <taxon>Mollusca</taxon>
        <taxon>Gastropoda</taxon>
        <taxon>Heterobranchia</taxon>
        <taxon>Euthyneura</taxon>
        <taxon>Panpulmonata</taxon>
        <taxon>Sacoglossa</taxon>
        <taxon>Placobranchoidea</taxon>
        <taxon>Plakobranchidae</taxon>
        <taxon>Elysia</taxon>
    </lineage>
</organism>
<gene>
    <name evidence="1" type="ORF">RRG08_037192</name>
</gene>
<dbReference type="Proteomes" id="UP001283361">
    <property type="component" value="Unassembled WGS sequence"/>
</dbReference>